<dbReference type="InterPro" id="IPR021561">
    <property type="entry name" value="AbiEi_3"/>
</dbReference>
<dbReference type="AlphaFoldDB" id="A0A3B0YCV9"/>
<sequence length="275" mass="31420">MFTTITIMNRQKQTKLKDLILTWKTNTVYSSRFLTNLGYSRQLINQYEQAGWVARVGRGAYRRGGEDVDYTSGLYALQKQDRLAIHVGGLSAMEYHGKGHYLQLGKRPRVTLFGNQGTRIPKWFVTADWAIALEFYATNLFKKDHSLGLIEKDCGGYSVSCSTLERAMLEVCAIMRTQSDFEHALRLMEGLSGSTASDVEVLLSACRSVKAKRLFLYMADHHHFSWVEQLNNKKYTLGIGPRQIVKQGMYDAQFKITVPKFMLYEKMNNPDSVPF</sequence>
<name>A0A3B0YCV9_9ZZZZ</name>
<reference evidence="2" key="1">
    <citation type="submission" date="2018-06" db="EMBL/GenBank/DDBJ databases">
        <authorList>
            <person name="Zhirakovskaya E."/>
        </authorList>
    </citation>
    <scope>NUCLEOTIDE SEQUENCE</scope>
</reference>
<organism evidence="2">
    <name type="scientific">hydrothermal vent metagenome</name>
    <dbReference type="NCBI Taxonomy" id="652676"/>
    <lineage>
        <taxon>unclassified sequences</taxon>
        <taxon>metagenomes</taxon>
        <taxon>ecological metagenomes</taxon>
    </lineage>
</organism>
<feature type="domain" description="Transcriptional regulator AbiEi antitoxin N-terminal" evidence="1">
    <location>
        <begin position="13"/>
        <end position="104"/>
    </location>
</feature>
<dbReference type="InterPro" id="IPR033455">
    <property type="entry name" value="AbiEi_3_N"/>
</dbReference>
<dbReference type="Pfam" id="PF17194">
    <property type="entry name" value="AbiEi_3_N"/>
    <property type="match status" value="1"/>
</dbReference>
<protein>
    <recommendedName>
        <fullName evidence="1">Transcriptional regulator AbiEi antitoxin N-terminal domain-containing protein</fullName>
    </recommendedName>
</protein>
<evidence type="ECO:0000259" key="1">
    <source>
        <dbReference type="Pfam" id="PF17194"/>
    </source>
</evidence>
<dbReference type="EMBL" id="UOFL01000161">
    <property type="protein sequence ID" value="VAW78678.1"/>
    <property type="molecule type" value="Genomic_DNA"/>
</dbReference>
<gene>
    <name evidence="2" type="ORF">MNBD_GAMMA12-2833</name>
</gene>
<dbReference type="Pfam" id="PF11459">
    <property type="entry name" value="AbiEi_3"/>
    <property type="match status" value="1"/>
</dbReference>
<proteinExistence type="predicted"/>
<accession>A0A3B0YCV9</accession>
<evidence type="ECO:0000313" key="2">
    <source>
        <dbReference type="EMBL" id="VAW78678.1"/>
    </source>
</evidence>